<dbReference type="PANTHER" id="PTHR36423:SF2">
    <property type="entry name" value="AFR070WP"/>
    <property type="match status" value="1"/>
</dbReference>
<protein>
    <submittedName>
        <fullName evidence="1">Uncharacterized protein</fullName>
    </submittedName>
</protein>
<keyword evidence="2" id="KW-1185">Reference proteome</keyword>
<dbReference type="SUPFAM" id="SSF143410">
    <property type="entry name" value="DOPA-like"/>
    <property type="match status" value="1"/>
</dbReference>
<accession>A0A9P8PKR8</accession>
<dbReference type="InterPro" id="IPR014980">
    <property type="entry name" value="DOPA_dioxygen"/>
</dbReference>
<reference evidence="1" key="2">
    <citation type="submission" date="2021-01" db="EMBL/GenBank/DDBJ databases">
        <authorList>
            <person name="Schikora-Tamarit M.A."/>
        </authorList>
    </citation>
    <scope>NUCLEOTIDE SEQUENCE</scope>
    <source>
        <strain evidence="1">CBS6341</strain>
    </source>
</reference>
<evidence type="ECO:0000313" key="2">
    <source>
        <dbReference type="Proteomes" id="UP000769528"/>
    </source>
</evidence>
<proteinExistence type="predicted"/>
<comment type="caution">
    <text evidence="1">The sequence shown here is derived from an EMBL/GenBank/DDBJ whole genome shotgun (WGS) entry which is preliminary data.</text>
</comment>
<dbReference type="Gene3D" id="3.30.70.1240">
    <property type="entry name" value="DOPA-like domains"/>
    <property type="match status" value="1"/>
</dbReference>
<name>A0A9P8PKR8_9ASCO</name>
<gene>
    <name evidence="1" type="ORF">WICMUC_003878</name>
</gene>
<sequence length="191" mass="22389">MAAFFAPIESYDFHIYYYANYPPSRLEAIQLKNKIFEDFAEEIEKDDLFIKVLRDETVTGPHIVAYFEVDISDPASFLKFFSWAQLNHGSLSILVHPNSGNPFKDHTINAAWIGEKLPLKNPEDLKAYIGKSPVPWGYPNRQDIKDGFYDKPELYLKRPVYRLLRKGPIDEFWSRELIDSYKELLKDYKSE</sequence>
<dbReference type="PANTHER" id="PTHR36423">
    <property type="entry name" value="AFR070WP"/>
    <property type="match status" value="1"/>
</dbReference>
<dbReference type="EMBL" id="JAEUBF010001053">
    <property type="protein sequence ID" value="KAH3673122.1"/>
    <property type="molecule type" value="Genomic_DNA"/>
</dbReference>
<dbReference type="OrthoDB" id="9970095at2759"/>
<organism evidence="1 2">
    <name type="scientific">Wickerhamomyces mucosus</name>
    <dbReference type="NCBI Taxonomy" id="1378264"/>
    <lineage>
        <taxon>Eukaryota</taxon>
        <taxon>Fungi</taxon>
        <taxon>Dikarya</taxon>
        <taxon>Ascomycota</taxon>
        <taxon>Saccharomycotina</taxon>
        <taxon>Saccharomycetes</taxon>
        <taxon>Phaffomycetales</taxon>
        <taxon>Wickerhamomycetaceae</taxon>
        <taxon>Wickerhamomyces</taxon>
    </lineage>
</organism>
<evidence type="ECO:0000313" key="1">
    <source>
        <dbReference type="EMBL" id="KAH3673122.1"/>
    </source>
</evidence>
<dbReference type="InterPro" id="IPR023389">
    <property type="entry name" value="DOPA-like_sf"/>
</dbReference>
<dbReference type="Proteomes" id="UP000769528">
    <property type="component" value="Unassembled WGS sequence"/>
</dbReference>
<reference evidence="1" key="1">
    <citation type="journal article" date="2021" name="Open Biol.">
        <title>Shared evolutionary footprints suggest mitochondrial oxidative damage underlies multiple complex I losses in fungi.</title>
        <authorList>
            <person name="Schikora-Tamarit M.A."/>
            <person name="Marcet-Houben M."/>
            <person name="Nosek J."/>
            <person name="Gabaldon T."/>
        </authorList>
    </citation>
    <scope>NUCLEOTIDE SEQUENCE</scope>
    <source>
        <strain evidence="1">CBS6341</strain>
    </source>
</reference>
<dbReference type="Pfam" id="PF08883">
    <property type="entry name" value="DOPA_dioxygen"/>
    <property type="match status" value="1"/>
</dbReference>
<dbReference type="AlphaFoldDB" id="A0A9P8PKR8"/>